<dbReference type="CDD" id="cd16442">
    <property type="entry name" value="BPL"/>
    <property type="match status" value="1"/>
</dbReference>
<dbReference type="SUPFAM" id="SSF52317">
    <property type="entry name" value="Class I glutamine amidotransferase-like"/>
    <property type="match status" value="2"/>
</dbReference>
<evidence type="ECO:0000256" key="1">
    <source>
        <dbReference type="ARBA" id="ARBA00009934"/>
    </source>
</evidence>
<dbReference type="EMBL" id="JAEPRE010000171">
    <property type="protein sequence ID" value="KAG2231039.1"/>
    <property type="molecule type" value="Genomic_DNA"/>
</dbReference>
<organism evidence="4 5">
    <name type="scientific">Thamnidium elegans</name>
    <dbReference type="NCBI Taxonomy" id="101142"/>
    <lineage>
        <taxon>Eukaryota</taxon>
        <taxon>Fungi</taxon>
        <taxon>Fungi incertae sedis</taxon>
        <taxon>Mucoromycota</taxon>
        <taxon>Mucoromycotina</taxon>
        <taxon>Mucoromycetes</taxon>
        <taxon>Mucorales</taxon>
        <taxon>Mucorineae</taxon>
        <taxon>Mucoraceae</taxon>
        <taxon>Thamnidium</taxon>
    </lineage>
</organism>
<dbReference type="PANTHER" id="PTHR12835:SF5">
    <property type="entry name" value="BIOTIN--PROTEIN LIGASE"/>
    <property type="match status" value="1"/>
</dbReference>
<name>A0A8H7VXR1_9FUNG</name>
<accession>A0A8H7VXR1</accession>
<reference evidence="4" key="1">
    <citation type="submission" date="2021-01" db="EMBL/GenBank/DDBJ databases">
        <title>Metabolic potential, ecology and presence of endohyphal bacteria is reflected in genomic diversity of Mucoromycotina.</title>
        <authorList>
            <person name="Muszewska A."/>
            <person name="Okrasinska A."/>
            <person name="Steczkiewicz K."/>
            <person name="Drgas O."/>
            <person name="Orlowska M."/>
            <person name="Perlinska-Lenart U."/>
            <person name="Aleksandrzak-Piekarczyk T."/>
            <person name="Szatraj K."/>
            <person name="Zielenkiewicz U."/>
            <person name="Pilsyk S."/>
            <person name="Malc E."/>
            <person name="Mieczkowski P."/>
            <person name="Kruszewska J.S."/>
            <person name="Biernat P."/>
            <person name="Pawlowska J."/>
        </authorList>
    </citation>
    <scope>NUCLEOTIDE SEQUENCE</scope>
    <source>
        <strain evidence="4">WA0000018081</strain>
    </source>
</reference>
<dbReference type="GO" id="GO:0005737">
    <property type="term" value="C:cytoplasm"/>
    <property type="evidence" value="ECO:0007669"/>
    <property type="project" value="TreeGrafter"/>
</dbReference>
<dbReference type="OrthoDB" id="10250105at2759"/>
<proteinExistence type="inferred from homology"/>
<dbReference type="InterPro" id="IPR004143">
    <property type="entry name" value="BPL_LPL_catalytic"/>
</dbReference>
<dbReference type="Pfam" id="PF09825">
    <property type="entry name" value="BPL_N"/>
    <property type="match status" value="1"/>
</dbReference>
<comment type="similarity">
    <text evidence="1">Belongs to the biotin--protein ligase family.</text>
</comment>
<dbReference type="PROSITE" id="PS51733">
    <property type="entry name" value="BPL_LPL_CATALYTIC"/>
    <property type="match status" value="1"/>
</dbReference>
<protein>
    <recommendedName>
        <fullName evidence="3">BPL/LPL catalytic domain-containing protein</fullName>
    </recommendedName>
</protein>
<dbReference type="GO" id="GO:0004077">
    <property type="term" value="F:biotin--[biotin carboxyl-carrier protein] ligase activity"/>
    <property type="evidence" value="ECO:0007669"/>
    <property type="project" value="InterPro"/>
</dbReference>
<dbReference type="InterPro" id="IPR004408">
    <property type="entry name" value="Biotin_CoA_COase_ligase"/>
</dbReference>
<evidence type="ECO:0000313" key="5">
    <source>
        <dbReference type="Proteomes" id="UP000613177"/>
    </source>
</evidence>
<dbReference type="Pfam" id="PF03099">
    <property type="entry name" value="BPL_LplA_LipB"/>
    <property type="match status" value="1"/>
</dbReference>
<evidence type="ECO:0000256" key="2">
    <source>
        <dbReference type="ARBA" id="ARBA00022598"/>
    </source>
</evidence>
<dbReference type="CDD" id="cd03144">
    <property type="entry name" value="GATase1_ScBLP_like"/>
    <property type="match status" value="1"/>
</dbReference>
<dbReference type="Gene3D" id="3.40.50.880">
    <property type="match status" value="1"/>
</dbReference>
<dbReference type="AlphaFoldDB" id="A0A8H7VXR1"/>
<evidence type="ECO:0000313" key="4">
    <source>
        <dbReference type="EMBL" id="KAG2231039.1"/>
    </source>
</evidence>
<keyword evidence="5" id="KW-1185">Reference proteome</keyword>
<dbReference type="InterPro" id="IPR019197">
    <property type="entry name" value="Biotin-prot_ligase_N"/>
</dbReference>
<dbReference type="NCBIfam" id="TIGR00121">
    <property type="entry name" value="birA_ligase"/>
    <property type="match status" value="1"/>
</dbReference>
<evidence type="ECO:0000259" key="3">
    <source>
        <dbReference type="PROSITE" id="PS51733"/>
    </source>
</evidence>
<dbReference type="Gene3D" id="3.30.930.10">
    <property type="entry name" value="Bira Bifunctional Protein, Domain 2"/>
    <property type="match status" value="1"/>
</dbReference>
<dbReference type="SUPFAM" id="SSF55681">
    <property type="entry name" value="Class II aaRS and biotin synthetases"/>
    <property type="match status" value="1"/>
</dbReference>
<dbReference type="InterPro" id="IPR045864">
    <property type="entry name" value="aa-tRNA-synth_II/BPL/LPL"/>
</dbReference>
<gene>
    <name evidence="4" type="ORF">INT48_006370</name>
</gene>
<feature type="domain" description="BPL/LPL catalytic" evidence="3">
    <location>
        <begin position="398"/>
        <end position="586"/>
    </location>
</feature>
<dbReference type="InterPro" id="IPR029062">
    <property type="entry name" value="Class_I_gatase-like"/>
</dbReference>
<dbReference type="PANTHER" id="PTHR12835">
    <property type="entry name" value="BIOTIN PROTEIN LIGASE"/>
    <property type="match status" value="1"/>
</dbReference>
<sequence length="663" mass="73921">MNILVYNDLGASPNSVKHTINTLKTILGHVYDIMEIDQKVLQQEPWEVGCAMLVMPGGRDMPYCQALDGEPNTRIQKYVQSGGRYLGLCAGAYYASNEIEFEKGRAVMEIIQPRELGFYPGISRGTVYPGFVYNSEGGAKSVSVKLEPGLIDASLPSEIKMYYNGGGYFVHPEKYDNVTVLCRYKDPSERCTDEPEGPAAVVHCKVGNGHALLIGTHPEYDISSDELLSADEGMSATIKTIINDLILSEVHRKQLLRALFARIGLRVVAVENNVVQENVIPDVTPVYLVGLTKGWVQRPVSQLLRMADVTTRIFEDTEDVFYVSALGDAPSTQAELLKLCRTREDKSPLVEIVYPSTIDAEEPVCPPKSMTPYFDIKTYFDKLVKKRSMEWGGGGWLRFGSGMLYAEVIGSTQSVLDKNFKFSQVLPSGLVCLATNQVAGRGRGRNSWVSQAGALQFSLIVRHNVNMRHAPVVFIQYIIALAVVESIRERPGYENTPLRLKWPNDIYAETKQDGLKKVGGLLINSTFVDDEFVLVIGCGINLSNPEPTVSINDLIQEYNPLQSRLSPEDVLAGIMVKFEVYYNQFCDKGMGPWFLSKYYERWLHSDSIVTLTTHDNESVKIVGITSDYGMLKVESLDRRGKFYGLLPDGNSFDMMKGLLVQKK</sequence>
<comment type="caution">
    <text evidence="4">The sequence shown here is derived from an EMBL/GenBank/DDBJ whole genome shotgun (WGS) entry which is preliminary data.</text>
</comment>
<dbReference type="Proteomes" id="UP000613177">
    <property type="component" value="Unassembled WGS sequence"/>
</dbReference>
<keyword evidence="2" id="KW-0436">Ligase</keyword>